<protein>
    <submittedName>
        <fullName evidence="9">Putative nuclease HARBI1</fullName>
    </submittedName>
</protein>
<dbReference type="PANTHER" id="PTHR22930:SF269">
    <property type="entry name" value="NUCLEASE HARBI1-LIKE PROTEIN"/>
    <property type="match status" value="1"/>
</dbReference>
<feature type="domain" description="DDE Tnp4" evidence="8">
    <location>
        <begin position="147"/>
        <end position="309"/>
    </location>
</feature>
<dbReference type="InterPro" id="IPR045249">
    <property type="entry name" value="HARBI1-like"/>
</dbReference>
<proteinExistence type="inferred from homology"/>
<organism evidence="9 10">
    <name type="scientific">Folsomia candida</name>
    <name type="common">Springtail</name>
    <dbReference type="NCBI Taxonomy" id="158441"/>
    <lineage>
        <taxon>Eukaryota</taxon>
        <taxon>Metazoa</taxon>
        <taxon>Ecdysozoa</taxon>
        <taxon>Arthropoda</taxon>
        <taxon>Hexapoda</taxon>
        <taxon>Collembola</taxon>
        <taxon>Entomobryomorpha</taxon>
        <taxon>Isotomoidea</taxon>
        <taxon>Isotomidae</taxon>
        <taxon>Proisotominae</taxon>
        <taxon>Folsomia</taxon>
    </lineage>
</organism>
<comment type="similarity">
    <text evidence="3">Belongs to the HARBI1 family.</text>
</comment>
<evidence type="ECO:0000256" key="7">
    <source>
        <dbReference type="ARBA" id="ARBA00023242"/>
    </source>
</evidence>
<reference evidence="9 10" key="1">
    <citation type="submission" date="2015-12" db="EMBL/GenBank/DDBJ databases">
        <title>The genome of Folsomia candida.</title>
        <authorList>
            <person name="Faddeeva A."/>
            <person name="Derks M.F."/>
            <person name="Anvar Y."/>
            <person name="Smit S."/>
            <person name="Van Straalen N."/>
            <person name="Roelofs D."/>
        </authorList>
    </citation>
    <scope>NUCLEOTIDE SEQUENCE [LARGE SCALE GENOMIC DNA]</scope>
    <source>
        <strain evidence="9 10">VU population</strain>
        <tissue evidence="9">Whole body</tissue>
    </source>
</reference>
<dbReference type="GO" id="GO:0016787">
    <property type="term" value="F:hydrolase activity"/>
    <property type="evidence" value="ECO:0007669"/>
    <property type="project" value="UniProtKB-KW"/>
</dbReference>
<dbReference type="AlphaFoldDB" id="A0A226DNT9"/>
<evidence type="ECO:0000256" key="1">
    <source>
        <dbReference type="ARBA" id="ARBA00001968"/>
    </source>
</evidence>
<comment type="cofactor">
    <cofactor evidence="1">
        <name>a divalent metal cation</name>
        <dbReference type="ChEBI" id="CHEBI:60240"/>
    </cofactor>
</comment>
<keyword evidence="5" id="KW-0479">Metal-binding</keyword>
<dbReference type="InterPro" id="IPR027806">
    <property type="entry name" value="HARBI1_dom"/>
</dbReference>
<dbReference type="GO" id="GO:0004518">
    <property type="term" value="F:nuclease activity"/>
    <property type="evidence" value="ECO:0007669"/>
    <property type="project" value="UniProtKB-KW"/>
</dbReference>
<evidence type="ECO:0000256" key="2">
    <source>
        <dbReference type="ARBA" id="ARBA00004123"/>
    </source>
</evidence>
<dbReference type="GO" id="GO:0046872">
    <property type="term" value="F:metal ion binding"/>
    <property type="evidence" value="ECO:0007669"/>
    <property type="project" value="UniProtKB-KW"/>
</dbReference>
<name>A0A226DNT9_FOLCA</name>
<evidence type="ECO:0000259" key="8">
    <source>
        <dbReference type="Pfam" id="PF13359"/>
    </source>
</evidence>
<dbReference type="Pfam" id="PF13359">
    <property type="entry name" value="DDE_Tnp_4"/>
    <property type="match status" value="1"/>
</dbReference>
<evidence type="ECO:0000313" key="9">
    <source>
        <dbReference type="EMBL" id="OXA47205.1"/>
    </source>
</evidence>
<dbReference type="EMBL" id="LNIX01000013">
    <property type="protein sequence ID" value="OXA47205.1"/>
    <property type="molecule type" value="Genomic_DNA"/>
</dbReference>
<keyword evidence="10" id="KW-1185">Reference proteome</keyword>
<evidence type="ECO:0000256" key="5">
    <source>
        <dbReference type="ARBA" id="ARBA00022723"/>
    </source>
</evidence>
<comment type="subcellular location">
    <subcellularLocation>
        <location evidence="2">Nucleus</location>
    </subcellularLocation>
</comment>
<evidence type="ECO:0000256" key="3">
    <source>
        <dbReference type="ARBA" id="ARBA00006958"/>
    </source>
</evidence>
<dbReference type="PANTHER" id="PTHR22930">
    <property type="match status" value="1"/>
</dbReference>
<comment type="caution">
    <text evidence="9">The sequence shown here is derived from an EMBL/GenBank/DDBJ whole genome shotgun (WGS) entry which is preliminary data.</text>
</comment>
<keyword evidence="4" id="KW-0540">Nuclease</keyword>
<dbReference type="Proteomes" id="UP000198287">
    <property type="component" value="Unassembled WGS sequence"/>
</dbReference>
<evidence type="ECO:0000313" key="10">
    <source>
        <dbReference type="Proteomes" id="UP000198287"/>
    </source>
</evidence>
<accession>A0A226DNT9</accession>
<keyword evidence="6" id="KW-0378">Hydrolase</keyword>
<evidence type="ECO:0000256" key="4">
    <source>
        <dbReference type="ARBA" id="ARBA00022722"/>
    </source>
</evidence>
<dbReference type="GO" id="GO:0005634">
    <property type="term" value="C:nucleus"/>
    <property type="evidence" value="ECO:0007669"/>
    <property type="project" value="UniProtKB-SubCell"/>
</dbReference>
<dbReference type="OMA" id="GFWEKWN"/>
<dbReference type="OrthoDB" id="1681765at2759"/>
<keyword evidence="7" id="KW-0539">Nucleus</keyword>
<gene>
    <name evidence="9" type="ORF">Fcan01_17997</name>
</gene>
<evidence type="ECO:0000256" key="6">
    <source>
        <dbReference type="ARBA" id="ARBA00022801"/>
    </source>
</evidence>
<sequence>MSSFNRKLLIKIILVRRERLRAQRKARAMSIRPILFNCLLHGESFLVHELRNDPDYHHKYFRMTKNRFDEILHLIEPDITCKKTHSHPIMPIEKLALTLRYMASGNSQVSLALSYRFSPSAVSGILREVTRAICKKLWNHPNACGAVDGKHIRVQAPALSGSTHFNYKNFFSVVLLAIADPNYKFTAVHIGASGSQSDGGIFGRSSLGMALETGTLGLPPPKQVGGKVLPHVLLGDDAFPLRKFMMKPFPGKFLEKKKRIYNYRMSRGRIVVENAFGILAVRWRIFLTTIIADLEFIKKIIELGTILHNFCMTKMDHNGITGDTFEGEDIIPGSWRDENTQLQGISQQGSNRAADEAIGIRQSFCDYFNGEGSVPWQDSKI</sequence>